<evidence type="ECO:0000313" key="6">
    <source>
        <dbReference type="EMBL" id="CAD8190449.1"/>
    </source>
</evidence>
<dbReference type="Proteomes" id="UP000689195">
    <property type="component" value="Unassembled WGS sequence"/>
</dbReference>
<dbReference type="InterPro" id="IPR050660">
    <property type="entry name" value="NEK_Ser/Thr_kinase"/>
</dbReference>
<evidence type="ECO:0000256" key="1">
    <source>
        <dbReference type="ARBA" id="ARBA00022679"/>
    </source>
</evidence>
<proteinExistence type="predicted"/>
<keyword evidence="2" id="KW-0547">Nucleotide-binding</keyword>
<keyword evidence="1" id="KW-0808">Transferase</keyword>
<reference evidence="6" key="1">
    <citation type="submission" date="2021-01" db="EMBL/GenBank/DDBJ databases">
        <authorList>
            <consortium name="Genoscope - CEA"/>
            <person name="William W."/>
        </authorList>
    </citation>
    <scope>NUCLEOTIDE SEQUENCE</scope>
</reference>
<dbReference type="PANTHER" id="PTHR43671">
    <property type="entry name" value="SERINE/THREONINE-PROTEIN KINASE NEK"/>
    <property type="match status" value="1"/>
</dbReference>
<name>A0A8S1WQI7_9CILI</name>
<protein>
    <recommendedName>
        <fullName evidence="5">Protein kinase domain-containing protein</fullName>
    </recommendedName>
</protein>
<evidence type="ECO:0000259" key="5">
    <source>
        <dbReference type="PROSITE" id="PS50011"/>
    </source>
</evidence>
<dbReference type="SMART" id="SM00220">
    <property type="entry name" value="S_TKc"/>
    <property type="match status" value="1"/>
</dbReference>
<evidence type="ECO:0000313" key="7">
    <source>
        <dbReference type="Proteomes" id="UP000689195"/>
    </source>
</evidence>
<sequence>MGNIQAYINYHTELSFTQNLDDQIHFCETIQNHSLGKIQIWKIKDNQSQKLFSFTRHIYHSDSTLLKIHQQRCSLQHPNLLQYYACTQTQPTFCGSVESQNFFFEYQPYTMQKVLDERRGTLPEIDIWKFLEQMVDVLNYLQENQCFHGNINLENIFVKEDNTIKILDSFNKQLTDYLLKQDVYDLATVVIELMTKQKFHKEFKETLKSLTDQYSLQLLSLLAKMLNKNPDNRPCFKDLSTSIKNRTTQPIQESKKQESVQLSFHIKQNLNQTTLTNILVPQNQNYTYLLDNTIKYYPQKVCNDLKFPLTQVKYVKKKNYSMDLGSFQVDYQESINDNMDRNNKPSMHESQTSTVGSHQISFLETCRGNLNFTTKQLSYQNKIKIQQQNSSDQNILIQDDLNKTNSTFY</sequence>
<evidence type="ECO:0000256" key="2">
    <source>
        <dbReference type="ARBA" id="ARBA00022741"/>
    </source>
</evidence>
<feature type="domain" description="Protein kinase" evidence="5">
    <location>
        <begin position="1"/>
        <end position="252"/>
    </location>
</feature>
<gene>
    <name evidence="6" type="ORF">PPENT_87.1.T0960126</name>
</gene>
<dbReference type="PANTHER" id="PTHR43671:SF106">
    <property type="entry name" value="NIMA-LIKE KINASE"/>
    <property type="match status" value="1"/>
</dbReference>
<keyword evidence="4" id="KW-0067">ATP-binding</keyword>
<dbReference type="OrthoDB" id="2687620at2759"/>
<dbReference type="Pfam" id="PF00069">
    <property type="entry name" value="Pkinase"/>
    <property type="match status" value="1"/>
</dbReference>
<dbReference type="InterPro" id="IPR000719">
    <property type="entry name" value="Prot_kinase_dom"/>
</dbReference>
<dbReference type="PROSITE" id="PS50011">
    <property type="entry name" value="PROTEIN_KINASE_DOM"/>
    <property type="match status" value="1"/>
</dbReference>
<evidence type="ECO:0000256" key="3">
    <source>
        <dbReference type="ARBA" id="ARBA00022777"/>
    </source>
</evidence>
<keyword evidence="7" id="KW-1185">Reference proteome</keyword>
<dbReference type="AlphaFoldDB" id="A0A8S1WQI7"/>
<dbReference type="GO" id="GO:0005524">
    <property type="term" value="F:ATP binding"/>
    <property type="evidence" value="ECO:0007669"/>
    <property type="project" value="UniProtKB-KW"/>
</dbReference>
<dbReference type="EMBL" id="CAJJDO010000096">
    <property type="protein sequence ID" value="CAD8190449.1"/>
    <property type="molecule type" value="Genomic_DNA"/>
</dbReference>
<organism evidence="6 7">
    <name type="scientific">Paramecium pentaurelia</name>
    <dbReference type="NCBI Taxonomy" id="43138"/>
    <lineage>
        <taxon>Eukaryota</taxon>
        <taxon>Sar</taxon>
        <taxon>Alveolata</taxon>
        <taxon>Ciliophora</taxon>
        <taxon>Intramacronucleata</taxon>
        <taxon>Oligohymenophorea</taxon>
        <taxon>Peniculida</taxon>
        <taxon>Parameciidae</taxon>
        <taxon>Paramecium</taxon>
    </lineage>
</organism>
<dbReference type="GO" id="GO:0004674">
    <property type="term" value="F:protein serine/threonine kinase activity"/>
    <property type="evidence" value="ECO:0007669"/>
    <property type="project" value="TreeGrafter"/>
</dbReference>
<accession>A0A8S1WQI7</accession>
<comment type="caution">
    <text evidence="6">The sequence shown here is derived from an EMBL/GenBank/DDBJ whole genome shotgun (WGS) entry which is preliminary data.</text>
</comment>
<evidence type="ECO:0000256" key="4">
    <source>
        <dbReference type="ARBA" id="ARBA00022840"/>
    </source>
</evidence>
<keyword evidence="3" id="KW-0418">Kinase</keyword>